<dbReference type="RefSeq" id="WP_347435814.1">
    <property type="nucleotide sequence ID" value="NZ_CP089291.1"/>
</dbReference>
<feature type="region of interest" description="Disordered" evidence="1">
    <location>
        <begin position="113"/>
        <end position="151"/>
    </location>
</feature>
<feature type="compositionally biased region" description="Basic residues" evidence="1">
    <location>
        <begin position="1"/>
        <end position="23"/>
    </location>
</feature>
<name>A0ABY4CIZ4_9BACL</name>
<proteinExistence type="predicted"/>
<feature type="compositionally biased region" description="Low complexity" evidence="1">
    <location>
        <begin position="126"/>
        <end position="137"/>
    </location>
</feature>
<feature type="compositionally biased region" description="Polar residues" evidence="1">
    <location>
        <begin position="113"/>
        <end position="123"/>
    </location>
</feature>
<evidence type="ECO:0000313" key="3">
    <source>
        <dbReference type="Proteomes" id="UP000830167"/>
    </source>
</evidence>
<feature type="region of interest" description="Disordered" evidence="1">
    <location>
        <begin position="1"/>
        <end position="27"/>
    </location>
</feature>
<organism evidence="2 3">
    <name type="scientific">Fodinisporobacter ferrooxydans</name>
    <dbReference type="NCBI Taxonomy" id="2901836"/>
    <lineage>
        <taxon>Bacteria</taxon>
        <taxon>Bacillati</taxon>
        <taxon>Bacillota</taxon>
        <taxon>Bacilli</taxon>
        <taxon>Bacillales</taxon>
        <taxon>Alicyclobacillaceae</taxon>
        <taxon>Fodinisporobacter</taxon>
    </lineage>
</organism>
<sequence>MKKYLSKGKRKTNRASAKHRRTIHSNNSSQLQLDGATLGAIAKEADFLGLTVEEYCKLVFTSAQVLRETTLQKPLSDAGVLKSVIGSPLLLSLVKSFASNFLTSSLQDLLTNLQNPSAPSNHTPQHRQSQQLQLPQPFTGPYPPTSYWHGY</sequence>
<reference evidence="2" key="1">
    <citation type="submission" date="2021-12" db="EMBL/GenBank/DDBJ databases">
        <title>Alicyclobacillaceae gen. nov., sp. nov., isolated from chalcocite enrichment system.</title>
        <authorList>
            <person name="Jiang Z."/>
        </authorList>
    </citation>
    <scope>NUCLEOTIDE SEQUENCE</scope>
    <source>
        <strain evidence="2">MYW30-H2</strain>
    </source>
</reference>
<accession>A0ABY4CIZ4</accession>
<protein>
    <submittedName>
        <fullName evidence="2">Uncharacterized protein</fullName>
    </submittedName>
</protein>
<dbReference type="EMBL" id="CP089291">
    <property type="protein sequence ID" value="UOF89133.1"/>
    <property type="molecule type" value="Genomic_DNA"/>
</dbReference>
<gene>
    <name evidence="2" type="ORF">LSG31_14555</name>
</gene>
<evidence type="ECO:0000313" key="2">
    <source>
        <dbReference type="EMBL" id="UOF89133.1"/>
    </source>
</evidence>
<dbReference type="Proteomes" id="UP000830167">
    <property type="component" value="Chromosome"/>
</dbReference>
<keyword evidence="3" id="KW-1185">Reference proteome</keyword>
<evidence type="ECO:0000256" key="1">
    <source>
        <dbReference type="SAM" id="MobiDB-lite"/>
    </source>
</evidence>